<feature type="domain" description="C3H1-type" evidence="7">
    <location>
        <begin position="13"/>
        <end position="41"/>
    </location>
</feature>
<dbReference type="Pfam" id="PF14608">
    <property type="entry name" value="zf-CCCH_2"/>
    <property type="match status" value="1"/>
</dbReference>
<evidence type="ECO:0000256" key="1">
    <source>
        <dbReference type="ARBA" id="ARBA00022679"/>
    </source>
</evidence>
<sequence length="214" mass="23734">MLSCETPDSATTTNESKPCWFYFTRGSCRKGAACAFSHSKTVTTQAPTPPTCIFFVKGTCKKADNCLYSHSLPSNGDSNSTDEDMPVDFENSTLCSICYEVPETFGLLLNCSHIFCLNCARKWRNKGSKDGALAESNAIKECALCRSKSALLVPSTSFPRSQQEKDDIVLKYRAKMALIPCKYYKRSSNPQRKRCPFADDCLFGHFDGNGMSNE</sequence>
<dbReference type="PANTHER" id="PTHR11224:SF10">
    <property type="entry name" value="IP09428P-RELATED"/>
    <property type="match status" value="1"/>
</dbReference>
<evidence type="ECO:0000256" key="4">
    <source>
        <dbReference type="ARBA" id="ARBA00022833"/>
    </source>
</evidence>
<dbReference type="SUPFAM" id="SSF57850">
    <property type="entry name" value="RING/U-box"/>
    <property type="match status" value="1"/>
</dbReference>
<dbReference type="InterPro" id="IPR001841">
    <property type="entry name" value="Znf_RING"/>
</dbReference>
<dbReference type="InterPro" id="IPR013083">
    <property type="entry name" value="Znf_RING/FYVE/PHD"/>
</dbReference>
<comment type="caution">
    <text evidence="8">The sequence shown here is derived from an EMBL/GenBank/DDBJ whole genome shotgun (WGS) entry which is preliminary data.</text>
</comment>
<dbReference type="Pfam" id="PF00097">
    <property type="entry name" value="zf-C3HC4"/>
    <property type="match status" value="1"/>
</dbReference>
<keyword evidence="4 5" id="KW-0862">Zinc</keyword>
<keyword evidence="2 5" id="KW-0479">Metal-binding</keyword>
<dbReference type="PROSITE" id="PS50089">
    <property type="entry name" value="ZF_RING_2"/>
    <property type="match status" value="1"/>
</dbReference>
<dbReference type="InterPro" id="IPR017907">
    <property type="entry name" value="Znf_RING_CS"/>
</dbReference>
<dbReference type="InterPro" id="IPR036855">
    <property type="entry name" value="Znf_CCCH_sf"/>
</dbReference>
<organism evidence="8 9">
    <name type="scientific">Rhizoclosmatium globosum</name>
    <dbReference type="NCBI Taxonomy" id="329046"/>
    <lineage>
        <taxon>Eukaryota</taxon>
        <taxon>Fungi</taxon>
        <taxon>Fungi incertae sedis</taxon>
        <taxon>Chytridiomycota</taxon>
        <taxon>Chytridiomycota incertae sedis</taxon>
        <taxon>Chytridiomycetes</taxon>
        <taxon>Chytridiales</taxon>
        <taxon>Chytriomycetaceae</taxon>
        <taxon>Rhizoclosmatium</taxon>
    </lineage>
</organism>
<dbReference type="GO" id="GO:0000209">
    <property type="term" value="P:protein polyubiquitination"/>
    <property type="evidence" value="ECO:0007669"/>
    <property type="project" value="InterPro"/>
</dbReference>
<keyword evidence="1" id="KW-0808">Transferase</keyword>
<dbReference type="STRING" id="329046.A0A1Y2CDU7"/>
<dbReference type="InterPro" id="IPR000571">
    <property type="entry name" value="Znf_CCCH"/>
</dbReference>
<evidence type="ECO:0000313" key="9">
    <source>
        <dbReference type="Proteomes" id="UP000193642"/>
    </source>
</evidence>
<reference evidence="8 9" key="1">
    <citation type="submission" date="2016-07" db="EMBL/GenBank/DDBJ databases">
        <title>Pervasive Adenine N6-methylation of Active Genes in Fungi.</title>
        <authorList>
            <consortium name="DOE Joint Genome Institute"/>
            <person name="Mondo S.J."/>
            <person name="Dannebaum R.O."/>
            <person name="Kuo R.C."/>
            <person name="Labutti K."/>
            <person name="Haridas S."/>
            <person name="Kuo A."/>
            <person name="Salamov A."/>
            <person name="Ahrendt S.R."/>
            <person name="Lipzen A."/>
            <person name="Sullivan W."/>
            <person name="Andreopoulos W.B."/>
            <person name="Clum A."/>
            <person name="Lindquist E."/>
            <person name="Daum C."/>
            <person name="Ramamoorthy G.K."/>
            <person name="Gryganskyi A."/>
            <person name="Culley D."/>
            <person name="Magnuson J.K."/>
            <person name="James T.Y."/>
            <person name="O'Malley M.A."/>
            <person name="Stajich J.E."/>
            <person name="Spatafora J.W."/>
            <person name="Visel A."/>
            <person name="Grigoriev I.V."/>
        </authorList>
    </citation>
    <scope>NUCLEOTIDE SEQUENCE [LARGE SCALE GENOMIC DNA]</scope>
    <source>
        <strain evidence="8 9">JEL800</strain>
    </source>
</reference>
<evidence type="ECO:0000259" key="7">
    <source>
        <dbReference type="PROSITE" id="PS50103"/>
    </source>
</evidence>
<evidence type="ECO:0000313" key="8">
    <source>
        <dbReference type="EMBL" id="ORY45240.1"/>
    </source>
</evidence>
<gene>
    <name evidence="8" type="ORF">BCR33DRAFT_659270</name>
</gene>
<dbReference type="GO" id="GO:0008270">
    <property type="term" value="F:zinc ion binding"/>
    <property type="evidence" value="ECO:0007669"/>
    <property type="project" value="UniProtKB-KW"/>
</dbReference>
<dbReference type="PROSITE" id="PS50103">
    <property type="entry name" value="ZF_C3H1"/>
    <property type="match status" value="3"/>
</dbReference>
<evidence type="ECO:0000259" key="6">
    <source>
        <dbReference type="PROSITE" id="PS50089"/>
    </source>
</evidence>
<dbReference type="PROSITE" id="PS00518">
    <property type="entry name" value="ZF_RING_1"/>
    <property type="match status" value="1"/>
</dbReference>
<feature type="zinc finger region" description="C3H1-type" evidence="5">
    <location>
        <begin position="175"/>
        <end position="208"/>
    </location>
</feature>
<feature type="domain" description="RING-type" evidence="6">
    <location>
        <begin position="95"/>
        <end position="146"/>
    </location>
</feature>
<evidence type="ECO:0000256" key="3">
    <source>
        <dbReference type="ARBA" id="ARBA00022771"/>
    </source>
</evidence>
<dbReference type="InterPro" id="IPR032297">
    <property type="entry name" value="Torus"/>
</dbReference>
<name>A0A1Y2CDU7_9FUNG</name>
<dbReference type="PANTHER" id="PTHR11224">
    <property type="entry name" value="MAKORIN-RELATED"/>
    <property type="match status" value="1"/>
</dbReference>
<dbReference type="Proteomes" id="UP000193642">
    <property type="component" value="Unassembled WGS sequence"/>
</dbReference>
<dbReference type="InterPro" id="IPR045072">
    <property type="entry name" value="MKRN-like"/>
</dbReference>
<keyword evidence="9" id="KW-1185">Reference proteome</keyword>
<feature type="zinc finger region" description="C3H1-type" evidence="5">
    <location>
        <begin position="46"/>
        <end position="73"/>
    </location>
</feature>
<feature type="domain" description="C3H1-type" evidence="7">
    <location>
        <begin position="46"/>
        <end position="73"/>
    </location>
</feature>
<dbReference type="SUPFAM" id="SSF90229">
    <property type="entry name" value="CCCH zinc finger"/>
    <property type="match status" value="2"/>
</dbReference>
<keyword evidence="3 5" id="KW-0863">Zinc-finger</keyword>
<evidence type="ECO:0000256" key="2">
    <source>
        <dbReference type="ARBA" id="ARBA00022723"/>
    </source>
</evidence>
<dbReference type="Pfam" id="PF00642">
    <property type="entry name" value="zf-CCCH"/>
    <property type="match status" value="1"/>
</dbReference>
<feature type="zinc finger region" description="C3H1-type" evidence="5">
    <location>
        <begin position="13"/>
        <end position="41"/>
    </location>
</feature>
<dbReference type="Gene3D" id="3.30.40.10">
    <property type="entry name" value="Zinc/RING finger domain, C3HC4 (zinc finger)"/>
    <property type="match status" value="1"/>
</dbReference>
<dbReference type="EMBL" id="MCGO01000020">
    <property type="protein sequence ID" value="ORY45240.1"/>
    <property type="molecule type" value="Genomic_DNA"/>
</dbReference>
<proteinExistence type="predicted"/>
<accession>A0A1Y2CDU7</accession>
<dbReference type="AlphaFoldDB" id="A0A1Y2CDU7"/>
<feature type="domain" description="C3H1-type" evidence="7">
    <location>
        <begin position="175"/>
        <end position="208"/>
    </location>
</feature>
<evidence type="ECO:0000256" key="5">
    <source>
        <dbReference type="PROSITE-ProRule" id="PRU00723"/>
    </source>
</evidence>
<dbReference type="InterPro" id="IPR018957">
    <property type="entry name" value="Znf_C3HC4_RING-type"/>
</dbReference>
<dbReference type="SMART" id="SM00356">
    <property type="entry name" value="ZnF_C3H1"/>
    <property type="match status" value="3"/>
</dbReference>
<dbReference type="Pfam" id="PF16131">
    <property type="entry name" value="Torus"/>
    <property type="match status" value="1"/>
</dbReference>
<protein>
    <submittedName>
        <fullName evidence="8">Uncharacterized protein</fullName>
    </submittedName>
</protein>
<dbReference type="SMART" id="SM00184">
    <property type="entry name" value="RING"/>
    <property type="match status" value="1"/>
</dbReference>
<dbReference type="Gene3D" id="4.10.1000.10">
    <property type="entry name" value="Zinc finger, CCCH-type"/>
    <property type="match status" value="1"/>
</dbReference>
<dbReference type="GO" id="GO:0061630">
    <property type="term" value="F:ubiquitin protein ligase activity"/>
    <property type="evidence" value="ECO:0007669"/>
    <property type="project" value="InterPro"/>
</dbReference>
<dbReference type="OrthoDB" id="250836at2759"/>